<keyword evidence="8" id="KW-0732">Signal</keyword>
<dbReference type="GO" id="GO:0008422">
    <property type="term" value="F:beta-glucosidase activity"/>
    <property type="evidence" value="ECO:0007669"/>
    <property type="project" value="TreeGrafter"/>
</dbReference>
<dbReference type="EMBL" id="CP019646">
    <property type="protein sequence ID" value="AQQ69842.1"/>
    <property type="molecule type" value="Genomic_DNA"/>
</dbReference>
<evidence type="ECO:0000256" key="6">
    <source>
        <dbReference type="ARBA" id="ARBA00023326"/>
    </source>
</evidence>
<dbReference type="KEGG" id="pbas:SMSP2_00176"/>
<dbReference type="OrthoDB" id="240436at2"/>
<dbReference type="InterPro" id="IPR017853">
    <property type="entry name" value="GH"/>
</dbReference>
<evidence type="ECO:0000259" key="9">
    <source>
        <dbReference type="Pfam" id="PF00150"/>
    </source>
</evidence>
<dbReference type="PANTHER" id="PTHR31297">
    <property type="entry name" value="GLUCAN ENDO-1,6-BETA-GLUCOSIDASE B"/>
    <property type="match status" value="1"/>
</dbReference>
<dbReference type="PANTHER" id="PTHR31297:SF41">
    <property type="entry name" value="ENDOGLUCANASE, PUTATIVE (AFU_ORTHOLOGUE AFUA_5G01830)-RELATED"/>
    <property type="match status" value="1"/>
</dbReference>
<feature type="domain" description="Glycoside hydrolase family 5" evidence="9">
    <location>
        <begin position="71"/>
        <end position="278"/>
    </location>
</feature>
<dbReference type="Proteomes" id="UP000188181">
    <property type="component" value="Chromosome"/>
</dbReference>
<dbReference type="GO" id="GO:0005576">
    <property type="term" value="C:extracellular region"/>
    <property type="evidence" value="ECO:0007669"/>
    <property type="project" value="TreeGrafter"/>
</dbReference>
<evidence type="ECO:0000256" key="5">
    <source>
        <dbReference type="ARBA" id="ARBA00023295"/>
    </source>
</evidence>
<evidence type="ECO:0000256" key="3">
    <source>
        <dbReference type="ARBA" id="ARBA00023001"/>
    </source>
</evidence>
<protein>
    <submittedName>
        <fullName evidence="10">Endo-beta-mannanase</fullName>
    </submittedName>
</protein>
<keyword evidence="5 7" id="KW-0326">Glycosidase</keyword>
<dbReference type="GO" id="GO:0009986">
    <property type="term" value="C:cell surface"/>
    <property type="evidence" value="ECO:0007669"/>
    <property type="project" value="TreeGrafter"/>
</dbReference>
<keyword evidence="11" id="KW-1185">Reference proteome</keyword>
<organism evidence="10 11">
    <name type="scientific">Limihaloglobus sulfuriphilus</name>
    <dbReference type="NCBI Taxonomy" id="1851148"/>
    <lineage>
        <taxon>Bacteria</taxon>
        <taxon>Pseudomonadati</taxon>
        <taxon>Planctomycetota</taxon>
        <taxon>Phycisphaerae</taxon>
        <taxon>Sedimentisphaerales</taxon>
        <taxon>Sedimentisphaeraceae</taxon>
        <taxon>Limihaloglobus</taxon>
    </lineage>
</organism>
<evidence type="ECO:0000256" key="8">
    <source>
        <dbReference type="SAM" id="SignalP"/>
    </source>
</evidence>
<reference evidence="11" key="1">
    <citation type="submission" date="2017-02" db="EMBL/GenBank/DDBJ databases">
        <title>Comparative genomics and description of representatives of a novel lineage of planctomycetes thriving in anoxic sediments.</title>
        <authorList>
            <person name="Spring S."/>
            <person name="Bunk B."/>
            <person name="Sproer C."/>
        </authorList>
    </citation>
    <scope>NUCLEOTIDE SEQUENCE [LARGE SCALE GENOMIC DNA]</scope>
    <source>
        <strain evidence="11">SM-Chi-D1</strain>
    </source>
</reference>
<keyword evidence="3" id="KW-0136">Cellulose degradation</keyword>
<dbReference type="SUPFAM" id="SSF51445">
    <property type="entry name" value="(Trans)glycosidases"/>
    <property type="match status" value="1"/>
</dbReference>
<keyword evidence="2 7" id="KW-0378">Hydrolase</keyword>
<feature type="chain" id="PRO_5010177162" evidence="8">
    <location>
        <begin position="18"/>
        <end position="366"/>
    </location>
</feature>
<dbReference type="RefSeq" id="WP_146682147.1">
    <property type="nucleotide sequence ID" value="NZ_CP019646.1"/>
</dbReference>
<evidence type="ECO:0000256" key="1">
    <source>
        <dbReference type="ARBA" id="ARBA00005641"/>
    </source>
</evidence>
<dbReference type="Gene3D" id="3.20.20.80">
    <property type="entry name" value="Glycosidases"/>
    <property type="match status" value="1"/>
</dbReference>
<dbReference type="InterPro" id="IPR001547">
    <property type="entry name" value="Glyco_hydro_5"/>
</dbReference>
<sequence precursor="true">MNLSAFVLLTACSLLTAAIPAIRISEDGKGFVRSDTGEPFVVWGFNYDHDESGTLIEDYWDTKWDEVVGDFQEMKSYGANVVRIHLQLHRFMDSPDQPNAESLKTLERLVKLAEKTGLYLNITGLACYHKDMVPDWYNNVTEEQRWKIQAEFWENVAKICAAGSAIFCYDLMNEPVLPGNKQESDWLPGEGFGGKHFVQRISLCLNGRTRKQVAREWVDTLTAAIRKHDKDHLITVGAIPWAHTWPNAKPLFYSDEVAENLDFVSVHFYPKKDKAQKALDALAVYDIGKPLVIEEMFPLSCSIEQMDEFIEKSRPIAEGWITFYWGKQLDEYKKDDGLAEMIKKAWLEYFIHKTPEILDSSRDVMP</sequence>
<keyword evidence="4" id="KW-0119">Carbohydrate metabolism</keyword>
<name>A0A1Q2MC76_9BACT</name>
<gene>
    <name evidence="10" type="ORF">SMSP2_00176</name>
</gene>
<dbReference type="Pfam" id="PF00150">
    <property type="entry name" value="Cellulase"/>
    <property type="match status" value="1"/>
</dbReference>
<dbReference type="STRING" id="1851148.SMSP2_00176"/>
<keyword evidence="6" id="KW-0624">Polysaccharide degradation</keyword>
<proteinExistence type="inferred from homology"/>
<accession>A0A1Q2MC76</accession>
<evidence type="ECO:0000256" key="7">
    <source>
        <dbReference type="RuleBase" id="RU361153"/>
    </source>
</evidence>
<evidence type="ECO:0000313" key="11">
    <source>
        <dbReference type="Proteomes" id="UP000188181"/>
    </source>
</evidence>
<dbReference type="InterPro" id="IPR050386">
    <property type="entry name" value="Glycosyl_hydrolase_5"/>
</dbReference>
<evidence type="ECO:0000256" key="4">
    <source>
        <dbReference type="ARBA" id="ARBA00023277"/>
    </source>
</evidence>
<dbReference type="AlphaFoldDB" id="A0A1Q2MC76"/>
<evidence type="ECO:0000313" key="10">
    <source>
        <dbReference type="EMBL" id="AQQ69842.1"/>
    </source>
</evidence>
<dbReference type="GO" id="GO:0030245">
    <property type="term" value="P:cellulose catabolic process"/>
    <property type="evidence" value="ECO:0007669"/>
    <property type="project" value="UniProtKB-KW"/>
</dbReference>
<evidence type="ECO:0000256" key="2">
    <source>
        <dbReference type="ARBA" id="ARBA00022801"/>
    </source>
</evidence>
<comment type="similarity">
    <text evidence="1 7">Belongs to the glycosyl hydrolase 5 (cellulase A) family.</text>
</comment>
<feature type="signal peptide" evidence="8">
    <location>
        <begin position="1"/>
        <end position="17"/>
    </location>
</feature>